<keyword evidence="2" id="KW-0238">DNA-binding</keyword>
<keyword evidence="3" id="KW-0804">Transcription</keyword>
<dbReference type="PANTHER" id="PTHR46796:SF6">
    <property type="entry name" value="ARAC SUBFAMILY"/>
    <property type="match status" value="1"/>
</dbReference>
<gene>
    <name evidence="4" type="ORF">IQ247_04130</name>
</gene>
<protein>
    <recommendedName>
        <fullName evidence="6">AraC family transcriptional regulator</fullName>
    </recommendedName>
</protein>
<comment type="caution">
    <text evidence="4">The sequence shown here is derived from an EMBL/GenBank/DDBJ whole genome shotgun (WGS) entry which is preliminary data.</text>
</comment>
<keyword evidence="1" id="KW-0805">Transcription regulation</keyword>
<name>A0A8J7FCU4_9CYAN</name>
<evidence type="ECO:0000256" key="2">
    <source>
        <dbReference type="ARBA" id="ARBA00023125"/>
    </source>
</evidence>
<reference evidence="4" key="1">
    <citation type="submission" date="2020-10" db="EMBL/GenBank/DDBJ databases">
        <authorList>
            <person name="Castelo-Branco R."/>
            <person name="Eusebio N."/>
            <person name="Adriana R."/>
            <person name="Vieira A."/>
            <person name="Brugerolle De Fraissinette N."/>
            <person name="Rezende De Castro R."/>
            <person name="Schneider M.P."/>
            <person name="Vasconcelos V."/>
            <person name="Leao P.N."/>
        </authorList>
    </citation>
    <scope>NUCLEOTIDE SEQUENCE</scope>
    <source>
        <strain evidence="4">LEGE 06105</strain>
    </source>
</reference>
<dbReference type="InterPro" id="IPR050204">
    <property type="entry name" value="AraC_XylS_family_regulators"/>
</dbReference>
<evidence type="ECO:0000256" key="3">
    <source>
        <dbReference type="ARBA" id="ARBA00023163"/>
    </source>
</evidence>
<dbReference type="RefSeq" id="WP_193917351.1">
    <property type="nucleotide sequence ID" value="NZ_JADEWL010000008.1"/>
</dbReference>
<evidence type="ECO:0000313" key="4">
    <source>
        <dbReference type="EMBL" id="MBE9211916.1"/>
    </source>
</evidence>
<organism evidence="4 5">
    <name type="scientific">Plectonema cf. radiosum LEGE 06105</name>
    <dbReference type="NCBI Taxonomy" id="945769"/>
    <lineage>
        <taxon>Bacteria</taxon>
        <taxon>Bacillati</taxon>
        <taxon>Cyanobacteriota</taxon>
        <taxon>Cyanophyceae</taxon>
        <taxon>Oscillatoriophycideae</taxon>
        <taxon>Oscillatoriales</taxon>
        <taxon>Microcoleaceae</taxon>
        <taxon>Plectonema</taxon>
    </lineage>
</organism>
<evidence type="ECO:0008006" key="6">
    <source>
        <dbReference type="Google" id="ProtNLM"/>
    </source>
</evidence>
<dbReference type="GO" id="GO:0003677">
    <property type="term" value="F:DNA binding"/>
    <property type="evidence" value="ECO:0007669"/>
    <property type="project" value="UniProtKB-KW"/>
</dbReference>
<sequence length="233" mass="26383">MSDLPRVDLTKHPHPALCEYPILSSDRSGWRGVFFNHYHHPAYESPEFQYTQHIIGITGNGHPIHSEHRFDGRVQTHYCQPGEGLFIPADISYSSNWRQAGEFSLIGFFPKFFEQIINESVQIKQIELIPQIGLSDAFIRQIGIAFKADVEADHPAGRMFGESLATGLVIHLLTHYSAWQIKPPPESVGGLPQYQLQKVKDYIRAHLNQNISLSEIAGVLTLSGLKTRRFLIQ</sequence>
<evidence type="ECO:0000313" key="5">
    <source>
        <dbReference type="Proteomes" id="UP000620559"/>
    </source>
</evidence>
<dbReference type="PANTHER" id="PTHR46796">
    <property type="entry name" value="HTH-TYPE TRANSCRIPTIONAL ACTIVATOR RHAS-RELATED"/>
    <property type="match status" value="1"/>
</dbReference>
<dbReference type="EMBL" id="JADEWL010000008">
    <property type="protein sequence ID" value="MBE9211916.1"/>
    <property type="molecule type" value="Genomic_DNA"/>
</dbReference>
<accession>A0A8J7FCU4</accession>
<proteinExistence type="predicted"/>
<dbReference type="GO" id="GO:0080090">
    <property type="term" value="P:regulation of primary metabolic process"/>
    <property type="evidence" value="ECO:0007669"/>
    <property type="project" value="UniProtKB-ARBA"/>
</dbReference>
<evidence type="ECO:0000256" key="1">
    <source>
        <dbReference type="ARBA" id="ARBA00023015"/>
    </source>
</evidence>
<dbReference type="AlphaFoldDB" id="A0A8J7FCU4"/>
<keyword evidence="5" id="KW-1185">Reference proteome</keyword>
<dbReference type="Proteomes" id="UP000620559">
    <property type="component" value="Unassembled WGS sequence"/>
</dbReference>